<dbReference type="InterPro" id="IPR011990">
    <property type="entry name" value="TPR-like_helical_dom_sf"/>
</dbReference>
<evidence type="ECO:0008006" key="3">
    <source>
        <dbReference type="Google" id="ProtNLM"/>
    </source>
</evidence>
<keyword evidence="2" id="KW-1185">Reference proteome</keyword>
<evidence type="ECO:0000313" key="2">
    <source>
        <dbReference type="Proteomes" id="UP000717624"/>
    </source>
</evidence>
<comment type="caution">
    <text evidence="1">The sequence shown here is derived from an EMBL/GenBank/DDBJ whole genome shotgun (WGS) entry which is preliminary data.</text>
</comment>
<protein>
    <recommendedName>
        <fullName evidence="3">Tetratricopeptide repeat protein</fullName>
    </recommendedName>
</protein>
<dbReference type="RefSeq" id="WP_204517411.1">
    <property type="nucleotide sequence ID" value="NZ_BAABIN010000038.1"/>
</dbReference>
<proteinExistence type="predicted"/>
<dbReference type="Gene3D" id="1.25.40.10">
    <property type="entry name" value="Tetratricopeptide repeat domain"/>
    <property type="match status" value="1"/>
</dbReference>
<organism evidence="1 2">
    <name type="scientific">Brevibacillus fulvus</name>
    <dbReference type="NCBI Taxonomy" id="1125967"/>
    <lineage>
        <taxon>Bacteria</taxon>
        <taxon>Bacillati</taxon>
        <taxon>Bacillota</taxon>
        <taxon>Bacilli</taxon>
        <taxon>Bacillales</taxon>
        <taxon>Paenibacillaceae</taxon>
        <taxon>Brevibacillus</taxon>
    </lineage>
</organism>
<name>A0A938XSP2_9BACL</name>
<evidence type="ECO:0000313" key="1">
    <source>
        <dbReference type="EMBL" id="MBM7589688.1"/>
    </source>
</evidence>
<gene>
    <name evidence="1" type="ORF">JOD01_001288</name>
</gene>
<accession>A0A938XSP2</accession>
<dbReference type="EMBL" id="JAFBEB010000003">
    <property type="protein sequence ID" value="MBM7589688.1"/>
    <property type="molecule type" value="Genomic_DNA"/>
</dbReference>
<reference evidence="1" key="1">
    <citation type="submission" date="2021-01" db="EMBL/GenBank/DDBJ databases">
        <title>Genomic Encyclopedia of Type Strains, Phase IV (KMG-IV): sequencing the most valuable type-strain genomes for metagenomic binning, comparative biology and taxonomic classification.</title>
        <authorList>
            <person name="Goeker M."/>
        </authorList>
    </citation>
    <scope>NUCLEOTIDE SEQUENCE</scope>
    <source>
        <strain evidence="1">DSM 25523</strain>
    </source>
</reference>
<sequence>MIKRTAAALTVLAVALGLVFYAQVRDGYELPAISADVSVQQLHVNFADEIAAVKQAANPEAAARFSGEAESITKDNAPVAYAYALSLTDHPDKQIGYLQAAVKADPDNMVYSNALRLKMGQANQTEALIAWLERQVPQTREIRLQKALAYVDMLQQKNVGTATLGKRSALSIRELDLILQTEPYDWTAHYARGLNNLYWPIGLERIDSAIQDLGFCVAAYELADNKTFAFWPLAYEAYGDALVKKGEASAGYAVWQDGYRKFPDSAELKKRVEAGEEGAIELVTAERGMDSFMRPKPELTDLSMIWEQSLGR</sequence>
<dbReference type="AlphaFoldDB" id="A0A938XSP2"/>
<dbReference type="Proteomes" id="UP000717624">
    <property type="component" value="Unassembled WGS sequence"/>
</dbReference>